<dbReference type="InterPro" id="IPR010131">
    <property type="entry name" value="MdtP/NodT-like"/>
</dbReference>
<name>A0A137S4J0_9GAMM</name>
<keyword evidence="3" id="KW-1134">Transmembrane beta strand</keyword>
<protein>
    <submittedName>
        <fullName evidence="7">Heavy metal RND efflux outer membrane protein, CzcC family</fullName>
    </submittedName>
</protein>
<feature type="coiled-coil region" evidence="5">
    <location>
        <begin position="346"/>
        <end position="373"/>
    </location>
</feature>
<dbReference type="PATRIC" id="fig|1306954.6.peg.1994"/>
<dbReference type="Proteomes" id="UP000070282">
    <property type="component" value="Unassembled WGS sequence"/>
</dbReference>
<evidence type="ECO:0000313" key="8">
    <source>
        <dbReference type="Proteomes" id="UP000070282"/>
    </source>
</evidence>
<dbReference type="PANTHER" id="PTHR30203:SF24">
    <property type="entry name" value="BLR4935 PROTEIN"/>
    <property type="match status" value="1"/>
</dbReference>
<feature type="signal peptide" evidence="6">
    <location>
        <begin position="1"/>
        <end position="25"/>
    </location>
</feature>
<keyword evidence="8" id="KW-1185">Reference proteome</keyword>
<keyword evidence="3" id="KW-0812">Transmembrane</keyword>
<proteinExistence type="inferred from homology"/>
<evidence type="ECO:0000256" key="3">
    <source>
        <dbReference type="ARBA" id="ARBA00022452"/>
    </source>
</evidence>
<dbReference type="GO" id="GO:0015562">
    <property type="term" value="F:efflux transmembrane transporter activity"/>
    <property type="evidence" value="ECO:0007669"/>
    <property type="project" value="InterPro"/>
</dbReference>
<dbReference type="EMBL" id="LOCO01000024">
    <property type="protein sequence ID" value="KXO07336.1"/>
    <property type="molecule type" value="Genomic_DNA"/>
</dbReference>
<feature type="chain" id="PRO_5007480201" evidence="6">
    <location>
        <begin position="26"/>
        <end position="447"/>
    </location>
</feature>
<keyword evidence="4" id="KW-0998">Cell outer membrane</keyword>
<dbReference type="PANTHER" id="PTHR30203">
    <property type="entry name" value="OUTER MEMBRANE CATION EFFLUX PROTEIN"/>
    <property type="match status" value="1"/>
</dbReference>
<dbReference type="AlphaFoldDB" id="A0A137S4J0"/>
<sequence length="447" mass="49791">MRYLRHLPKLGMATMLAISALPAAAQQELGLTSAIEIAIRNDPWLQGSVYQEQALREEAVAQGSLPDPRLTLGLANLPTDTFDLGQEAMTQTIVGITQRFPRGDSRRIAKARVLQMASIQPRQRDNRELKVTETVSHLWLEVWRAQQSVQLIESSRSLFEQLEDVAQAGYRSATMSARQQDVIRASVELTRLDDRLTALSAELSSSREALAEWVGAWIDEHAGIRADLLSVDDTIPPYLTALSANGSPKVDSVLAIDHPMIRATDELIEVRTLEVDLAKQAYKPEWSLSAQYGYRDRAPNGQDRADLFSVGISVDLPLFTSNRQDRNLKASLARAETVKTERMLQLRQLQASARSAVARIERLDERITRYRETLLPQMEQQAEAALSAYNSDDGDFAEAVRARIAELNARIELVQMVAERARSQASFDYVTAGADNASPSSSTRYQD</sequence>
<evidence type="ECO:0000256" key="6">
    <source>
        <dbReference type="SAM" id="SignalP"/>
    </source>
</evidence>
<keyword evidence="3" id="KW-0472">Membrane</keyword>
<dbReference type="InterPro" id="IPR003423">
    <property type="entry name" value="OMP_efflux"/>
</dbReference>
<keyword evidence="5" id="KW-0175">Coiled coil</keyword>
<evidence type="ECO:0000256" key="1">
    <source>
        <dbReference type="ARBA" id="ARBA00004442"/>
    </source>
</evidence>
<evidence type="ECO:0000256" key="4">
    <source>
        <dbReference type="ARBA" id="ARBA00023237"/>
    </source>
</evidence>
<reference evidence="8" key="1">
    <citation type="submission" date="2015-12" db="EMBL/GenBank/DDBJ databases">
        <authorList>
            <person name="Lima A."/>
            <person name="Farahani Zayas N."/>
            <person name="Castro Da Silva M.A."/>
            <person name="Cabral A."/>
            <person name="Pessatti M.L."/>
        </authorList>
    </citation>
    <scope>NUCLEOTIDE SEQUENCE [LARGE SCALE GENOMIC DNA]</scope>
    <source>
        <strain evidence="8">LAMA 842</strain>
    </source>
</reference>
<dbReference type="SUPFAM" id="SSF56954">
    <property type="entry name" value="Outer membrane efflux proteins (OEP)"/>
    <property type="match status" value="1"/>
</dbReference>
<evidence type="ECO:0000256" key="2">
    <source>
        <dbReference type="ARBA" id="ARBA00007613"/>
    </source>
</evidence>
<evidence type="ECO:0000256" key="5">
    <source>
        <dbReference type="SAM" id="Coils"/>
    </source>
</evidence>
<comment type="similarity">
    <text evidence="2">Belongs to the outer membrane factor (OMF) (TC 1.B.17) family.</text>
</comment>
<organism evidence="7 8">
    <name type="scientific">Marinobacter excellens LAMA 842</name>
    <dbReference type="NCBI Taxonomy" id="1306954"/>
    <lineage>
        <taxon>Bacteria</taxon>
        <taxon>Pseudomonadati</taxon>
        <taxon>Pseudomonadota</taxon>
        <taxon>Gammaproteobacteria</taxon>
        <taxon>Pseudomonadales</taxon>
        <taxon>Marinobacteraceae</taxon>
        <taxon>Marinobacter</taxon>
    </lineage>
</organism>
<accession>A0A137S4J0</accession>
<dbReference type="Pfam" id="PF02321">
    <property type="entry name" value="OEP"/>
    <property type="match status" value="1"/>
</dbReference>
<keyword evidence="6" id="KW-0732">Signal</keyword>
<evidence type="ECO:0000313" key="7">
    <source>
        <dbReference type="EMBL" id="KXO07336.1"/>
    </source>
</evidence>
<comment type="subcellular location">
    <subcellularLocation>
        <location evidence="1">Cell outer membrane</location>
    </subcellularLocation>
</comment>
<comment type="caution">
    <text evidence="7">The sequence shown here is derived from an EMBL/GenBank/DDBJ whole genome shotgun (WGS) entry which is preliminary data.</text>
</comment>
<dbReference type="Gene3D" id="1.20.1600.10">
    <property type="entry name" value="Outer membrane efflux proteins (OEP)"/>
    <property type="match status" value="1"/>
</dbReference>
<dbReference type="RefSeq" id="WP_227510250.1">
    <property type="nucleotide sequence ID" value="NZ_LOCO01000024.1"/>
</dbReference>
<gene>
    <name evidence="7" type="ORF">J122_3425</name>
</gene>